<evidence type="ECO:0000313" key="2">
    <source>
        <dbReference type="Proteomes" id="UP000708208"/>
    </source>
</evidence>
<accession>A0A8J2PNL9</accession>
<dbReference type="EMBL" id="CAJVCH010507985">
    <property type="protein sequence ID" value="CAG7821365.1"/>
    <property type="molecule type" value="Genomic_DNA"/>
</dbReference>
<dbReference type="Proteomes" id="UP000708208">
    <property type="component" value="Unassembled WGS sequence"/>
</dbReference>
<reference evidence="1" key="1">
    <citation type="submission" date="2021-06" db="EMBL/GenBank/DDBJ databases">
        <authorList>
            <person name="Hodson N. C."/>
            <person name="Mongue J. A."/>
            <person name="Jaron S. K."/>
        </authorList>
    </citation>
    <scope>NUCLEOTIDE SEQUENCE</scope>
</reference>
<gene>
    <name evidence="1" type="ORF">AFUS01_LOCUS31708</name>
</gene>
<proteinExistence type="predicted"/>
<keyword evidence="2" id="KW-1185">Reference proteome</keyword>
<dbReference type="AlphaFoldDB" id="A0A8J2PNL9"/>
<comment type="caution">
    <text evidence="1">The sequence shown here is derived from an EMBL/GenBank/DDBJ whole genome shotgun (WGS) entry which is preliminary data.</text>
</comment>
<sequence>MSAGVLQVHSSANSTVFDTEAQEKLGGTRRILRRMGVRMLKGRSNCRDGPRLYRGRKVAEGNRSKLKDWISRNCPTLLRLKT</sequence>
<organism evidence="1 2">
    <name type="scientific">Allacma fusca</name>
    <dbReference type="NCBI Taxonomy" id="39272"/>
    <lineage>
        <taxon>Eukaryota</taxon>
        <taxon>Metazoa</taxon>
        <taxon>Ecdysozoa</taxon>
        <taxon>Arthropoda</taxon>
        <taxon>Hexapoda</taxon>
        <taxon>Collembola</taxon>
        <taxon>Symphypleona</taxon>
        <taxon>Sminthuridae</taxon>
        <taxon>Allacma</taxon>
    </lineage>
</organism>
<name>A0A8J2PNL9_9HEXA</name>
<protein>
    <submittedName>
        <fullName evidence="1">Uncharacterized protein</fullName>
    </submittedName>
</protein>
<evidence type="ECO:0000313" key="1">
    <source>
        <dbReference type="EMBL" id="CAG7821365.1"/>
    </source>
</evidence>